<feature type="domain" description="BPP" evidence="2">
    <location>
        <begin position="1"/>
        <end position="181"/>
    </location>
</feature>
<dbReference type="Pfam" id="PF02333">
    <property type="entry name" value="Phytase"/>
    <property type="match status" value="1"/>
</dbReference>
<comment type="caution">
    <text evidence="3">The sequence shown here is derived from an EMBL/GenBank/DDBJ whole genome shotgun (WGS) entry which is preliminary data.</text>
</comment>
<dbReference type="InterPro" id="IPR011042">
    <property type="entry name" value="6-blade_b-propeller_TolB-like"/>
</dbReference>
<proteinExistence type="predicted"/>
<sequence>MTMSIKKIAALALATVLASPALADSLSLGKQGLRLLGEQGQVLDEVQLRAKRWDQRLLADGAPLALLHDADSGELLLLQAAAGRLRTVARWPGPEFNLEALCLYRDPQQLLQVFLLGDEGLGEQWLLAETAPQLKPLKQARAMRQLAAAPGVKACAVRDESAELLYVEPGVGLWAGATNPERAGRHLLAPAPITLEAGLAAHPAVAAPALPRAVLPVVQTEPVRGQGDAADDPAIWVHPTQPARSLVLGTDKKRGLVVYDLQGHERQFLPVGRVNNVDLRQGLRWVDWRGDLAVATHRDENSVVLFEVQRSGRVQVLAHLPTTLTDIYGLCSGRNPQGGLDIFVNDKDGHFQQLRLQRPAGQWRSETVAAVKLESQPEGCVADERGRQVFIGEEKRGIWRLGTDEQGRMSAPQMVLPVGGLLTADVEGMAIHNGPQGRRLVVSSQGSDSYVVLNADAPHAVIGDFRIGVNAAAGIDAVSETDGLDVVSANLGGAFSEGLLVVQDGHKRWPTTRQNFKLVPWKAVREALGQPRVAGAK</sequence>
<keyword evidence="1" id="KW-0732">Signal</keyword>
<dbReference type="InterPro" id="IPR003431">
    <property type="entry name" value="B-propeller_Phytase"/>
</dbReference>
<feature type="domain" description="BPP" evidence="2">
    <location>
        <begin position="204"/>
        <end position="528"/>
    </location>
</feature>
<evidence type="ECO:0000256" key="1">
    <source>
        <dbReference type="SAM" id="SignalP"/>
    </source>
</evidence>
<gene>
    <name evidence="3" type="ORF">AACH00_15530</name>
</gene>
<evidence type="ECO:0000313" key="3">
    <source>
        <dbReference type="EMBL" id="MEK8047773.1"/>
    </source>
</evidence>
<feature type="chain" id="PRO_5045452689" evidence="1">
    <location>
        <begin position="24"/>
        <end position="537"/>
    </location>
</feature>
<keyword evidence="4" id="KW-1185">Reference proteome</keyword>
<protein>
    <submittedName>
        <fullName evidence="3">Phytase</fullName>
    </submittedName>
</protein>
<organism evidence="3 4">
    <name type="scientific">Ideonella margarita</name>
    <dbReference type="NCBI Taxonomy" id="2984191"/>
    <lineage>
        <taxon>Bacteria</taxon>
        <taxon>Pseudomonadati</taxon>
        <taxon>Pseudomonadota</taxon>
        <taxon>Betaproteobacteria</taxon>
        <taxon>Burkholderiales</taxon>
        <taxon>Sphaerotilaceae</taxon>
        <taxon>Ideonella</taxon>
    </lineage>
</organism>
<dbReference type="EMBL" id="JBBUTI010000011">
    <property type="protein sequence ID" value="MEK8047773.1"/>
    <property type="molecule type" value="Genomic_DNA"/>
</dbReference>
<dbReference type="Gene3D" id="2.120.10.30">
    <property type="entry name" value="TolB, C-terminal domain"/>
    <property type="match status" value="2"/>
</dbReference>
<dbReference type="SUPFAM" id="SSF50956">
    <property type="entry name" value="Thermostable phytase (3-phytase)"/>
    <property type="match status" value="2"/>
</dbReference>
<evidence type="ECO:0000259" key="2">
    <source>
        <dbReference type="PROSITE" id="PS51662"/>
    </source>
</evidence>
<name>A0ABU9C7A3_9BURK</name>
<evidence type="ECO:0000313" key="4">
    <source>
        <dbReference type="Proteomes" id="UP001379945"/>
    </source>
</evidence>
<reference evidence="3 4" key="1">
    <citation type="submission" date="2024-04" db="EMBL/GenBank/DDBJ databases">
        <title>Novel species of the genus Ideonella isolated from streams.</title>
        <authorList>
            <person name="Lu H."/>
        </authorList>
    </citation>
    <scope>NUCLEOTIDE SEQUENCE [LARGE SCALE GENOMIC DNA]</scope>
    <source>
        <strain evidence="3 4">LYT19W</strain>
    </source>
</reference>
<accession>A0ABU9C7A3</accession>
<dbReference type="PROSITE" id="PS51662">
    <property type="entry name" value="BP_PHYTASE"/>
    <property type="match status" value="2"/>
</dbReference>
<dbReference type="RefSeq" id="WP_341400081.1">
    <property type="nucleotide sequence ID" value="NZ_JBBUTI010000011.1"/>
</dbReference>
<dbReference type="Proteomes" id="UP001379945">
    <property type="component" value="Unassembled WGS sequence"/>
</dbReference>
<feature type="signal peptide" evidence="1">
    <location>
        <begin position="1"/>
        <end position="23"/>
    </location>
</feature>